<gene>
    <name evidence="1" type="ORF">OCBIM_22016561mg</name>
</gene>
<protein>
    <submittedName>
        <fullName evidence="1">Uncharacterized protein</fullName>
    </submittedName>
</protein>
<dbReference type="AlphaFoldDB" id="A0A0L8HEE9"/>
<dbReference type="EMBL" id="KQ418367">
    <property type="protein sequence ID" value="KOF87626.1"/>
    <property type="molecule type" value="Genomic_DNA"/>
</dbReference>
<accession>A0A0L8HEE9</accession>
<organism evidence="1">
    <name type="scientific">Octopus bimaculoides</name>
    <name type="common">California two-spotted octopus</name>
    <dbReference type="NCBI Taxonomy" id="37653"/>
    <lineage>
        <taxon>Eukaryota</taxon>
        <taxon>Metazoa</taxon>
        <taxon>Spiralia</taxon>
        <taxon>Lophotrochozoa</taxon>
        <taxon>Mollusca</taxon>
        <taxon>Cephalopoda</taxon>
        <taxon>Coleoidea</taxon>
        <taxon>Octopodiformes</taxon>
        <taxon>Octopoda</taxon>
        <taxon>Incirrata</taxon>
        <taxon>Octopodidae</taxon>
        <taxon>Octopus</taxon>
    </lineage>
</organism>
<proteinExistence type="predicted"/>
<sequence>MLLHLLCVHSLHQVHLIELLPTPFLHTEQGHLPEGVCVLSTFLLIRILVLARLTLKFVNKPEGCKL</sequence>
<name>A0A0L8HEE9_OCTBM</name>
<evidence type="ECO:0000313" key="1">
    <source>
        <dbReference type="EMBL" id="KOF87626.1"/>
    </source>
</evidence>
<reference evidence="1" key="1">
    <citation type="submission" date="2015-07" db="EMBL/GenBank/DDBJ databases">
        <title>MeaNS - Measles Nucleotide Surveillance Program.</title>
        <authorList>
            <person name="Tran T."/>
            <person name="Druce J."/>
        </authorList>
    </citation>
    <scope>NUCLEOTIDE SEQUENCE</scope>
    <source>
        <strain evidence="1">UCB-OBI-ISO-001</strain>
        <tissue evidence="1">Gonad</tissue>
    </source>
</reference>